<dbReference type="PANTHER" id="PTHR31424">
    <property type="entry name" value="PROTEIN CBG23806"/>
    <property type="match status" value="1"/>
</dbReference>
<dbReference type="EMBL" id="VSWD01000014">
    <property type="protein sequence ID" value="KAK3082818.1"/>
    <property type="molecule type" value="Genomic_DNA"/>
</dbReference>
<evidence type="ECO:0000313" key="2">
    <source>
        <dbReference type="Proteomes" id="UP001186944"/>
    </source>
</evidence>
<keyword evidence="2" id="KW-1185">Reference proteome</keyword>
<gene>
    <name evidence="1" type="ORF">FSP39_006271</name>
</gene>
<protein>
    <submittedName>
        <fullName evidence="1">Uncharacterized protein</fullName>
    </submittedName>
</protein>
<dbReference type="Proteomes" id="UP001186944">
    <property type="component" value="Unassembled WGS sequence"/>
</dbReference>
<proteinExistence type="predicted"/>
<reference evidence="1" key="1">
    <citation type="submission" date="2019-08" db="EMBL/GenBank/DDBJ databases">
        <title>The improved chromosome-level genome for the pearl oyster Pinctada fucata martensii using PacBio sequencing and Hi-C.</title>
        <authorList>
            <person name="Zheng Z."/>
        </authorList>
    </citation>
    <scope>NUCLEOTIDE SEQUENCE</scope>
    <source>
        <strain evidence="1">ZZ-2019</strain>
        <tissue evidence="1">Adductor muscle</tissue>
    </source>
</reference>
<dbReference type="PANTHER" id="PTHR31424:SF3">
    <property type="entry name" value="RING-TYPE DOMAIN-CONTAINING PROTEIN"/>
    <property type="match status" value="1"/>
</dbReference>
<evidence type="ECO:0000313" key="1">
    <source>
        <dbReference type="EMBL" id="KAK3082818.1"/>
    </source>
</evidence>
<organism evidence="1 2">
    <name type="scientific">Pinctada imbricata</name>
    <name type="common">Atlantic pearl-oyster</name>
    <name type="synonym">Pinctada martensii</name>
    <dbReference type="NCBI Taxonomy" id="66713"/>
    <lineage>
        <taxon>Eukaryota</taxon>
        <taxon>Metazoa</taxon>
        <taxon>Spiralia</taxon>
        <taxon>Lophotrochozoa</taxon>
        <taxon>Mollusca</taxon>
        <taxon>Bivalvia</taxon>
        <taxon>Autobranchia</taxon>
        <taxon>Pteriomorphia</taxon>
        <taxon>Pterioida</taxon>
        <taxon>Pterioidea</taxon>
        <taxon>Pteriidae</taxon>
        <taxon>Pinctada</taxon>
    </lineage>
</organism>
<dbReference type="AlphaFoldDB" id="A0AA89BUJ4"/>
<name>A0AA89BUJ4_PINIB</name>
<accession>A0AA89BUJ4</accession>
<sequence>MTNVKPTSYSNLSETEKDKIKCLLYVMDSFGISDEAYHELSLQNGSLARSHLIKQCRTEMSNIFSISKTPGSSQGAQLKLHETLNRLLREVNIAHALTVDGLPVVQLKFAADGAKVSRLSSFLVLSLAVLNKGQEVMSCTGQYTLAIVSAKENFDNIKESFSDIFGDINDLLGSKDRNGYIKFVSDEGREYFLEIFLGGDMKFLLTAMGLNAANAKFSCIYCKIDKNDRWDVSKPENFYASDKNKRTVEEMKRMSQSKSKFGCVRPPLLDIDLDHVVIDELHLMMRITDVLLRNLIEDAVNLDQESNLGKKGCSRTGNKVNSLISCIESCGVTFQIWENKVKDGRGDSIKNLEWTSLNGTDCKKLLRSLPDKLLSSECIHEGSKSQVVKLWQDFRSLYSSLNSWSPDKITINLFFSKAKAWIQDFVSLSSSLEGYDSKNVTPYMHILVYHVPHLLQKYGSIKQFTGQGVEKCNDDIKLIYHRKTNKHDATAEALRNRCRKHLLRSCARIKRKYTKQNAKYWQSGKKLAFSKYKVKVLRGNS</sequence>
<comment type="caution">
    <text evidence="1">The sequence shown here is derived from an EMBL/GenBank/DDBJ whole genome shotgun (WGS) entry which is preliminary data.</text>
</comment>